<evidence type="ECO:0000256" key="3">
    <source>
        <dbReference type="ARBA" id="ARBA00022475"/>
    </source>
</evidence>
<keyword evidence="5" id="KW-0067">ATP-binding</keyword>
<proteinExistence type="predicted"/>
<dbReference type="PATRIC" id="fig|1423767.3.peg.1167"/>
<dbReference type="OrthoDB" id="9776369at2"/>
<dbReference type="SMART" id="SM00382">
    <property type="entry name" value="AAA"/>
    <property type="match status" value="1"/>
</dbReference>
<dbReference type="SUPFAM" id="SSF52540">
    <property type="entry name" value="P-loop containing nucleoside triphosphate hydrolases"/>
    <property type="match status" value="1"/>
</dbReference>
<dbReference type="PANTHER" id="PTHR42788:SF7">
    <property type="entry name" value="NITRATE ABC TRANSPORTER ATP-BINDING PROTEIN"/>
    <property type="match status" value="1"/>
</dbReference>
<evidence type="ECO:0000256" key="1">
    <source>
        <dbReference type="ARBA" id="ARBA00004202"/>
    </source>
</evidence>
<sequence>MSTILDLQNITTTVNEGTNEEKQILKNINLKLEDGDFVTLLGTNGAGKSTLLNIINGSIFPTTGKVILKDRDLTSLSEVKRAKYIAQVFQDPKMGTAPRMTVAENLLLATKRGQHRGLRLRGLDKHMKEFEKETAQLPNGLNERLNTFVGNLSGGQRQTLSFLMATIKRPELLLLDEHTAALDPNTSRDLLELTDKVVREEKLTCIMITHQLKDAIKYGNRMVILNSGKIVLDVKGEEKKKLTEEDILQYFTD</sequence>
<dbReference type="GO" id="GO:0005524">
    <property type="term" value="F:ATP binding"/>
    <property type="evidence" value="ECO:0007669"/>
    <property type="project" value="UniProtKB-KW"/>
</dbReference>
<keyword evidence="3" id="KW-1003">Cell membrane</keyword>
<dbReference type="Gene3D" id="3.40.50.300">
    <property type="entry name" value="P-loop containing nucleotide triphosphate hydrolases"/>
    <property type="match status" value="1"/>
</dbReference>
<dbReference type="PANTHER" id="PTHR42788">
    <property type="entry name" value="TAURINE IMPORT ATP-BINDING PROTEIN-RELATED"/>
    <property type="match status" value="1"/>
</dbReference>
<dbReference type="InterPro" id="IPR050166">
    <property type="entry name" value="ABC_transporter_ATP-bind"/>
</dbReference>
<keyword evidence="6" id="KW-0472">Membrane</keyword>
<reference evidence="8 9" key="1">
    <citation type="journal article" date="2015" name="Genome Announc.">
        <title>Expanding the biotechnology potential of lactobacilli through comparative genomics of 213 strains and associated genera.</title>
        <authorList>
            <person name="Sun Z."/>
            <person name="Harris H.M."/>
            <person name="McCann A."/>
            <person name="Guo C."/>
            <person name="Argimon S."/>
            <person name="Zhang W."/>
            <person name="Yang X."/>
            <person name="Jeffery I.B."/>
            <person name="Cooney J.C."/>
            <person name="Kagawa T.F."/>
            <person name="Liu W."/>
            <person name="Song Y."/>
            <person name="Salvetti E."/>
            <person name="Wrobel A."/>
            <person name="Rasinkangas P."/>
            <person name="Parkhill J."/>
            <person name="Rea M.C."/>
            <person name="O'Sullivan O."/>
            <person name="Ritari J."/>
            <person name="Douillard F.P."/>
            <person name="Paul Ross R."/>
            <person name="Yang R."/>
            <person name="Briner A.E."/>
            <person name="Felis G.E."/>
            <person name="de Vos W.M."/>
            <person name="Barrangou R."/>
            <person name="Klaenhammer T.R."/>
            <person name="Caufield P.W."/>
            <person name="Cui Y."/>
            <person name="Zhang H."/>
            <person name="O'Toole P.W."/>
        </authorList>
    </citation>
    <scope>NUCLEOTIDE SEQUENCE [LARGE SCALE GENOMIC DNA]</scope>
    <source>
        <strain evidence="8 9">DSM 16761</strain>
    </source>
</reference>
<evidence type="ECO:0000256" key="5">
    <source>
        <dbReference type="ARBA" id="ARBA00022840"/>
    </source>
</evidence>
<dbReference type="EMBL" id="AZFU01000002">
    <property type="protein sequence ID" value="KRM06925.1"/>
    <property type="molecule type" value="Genomic_DNA"/>
</dbReference>
<dbReference type="eggNOG" id="COG1101">
    <property type="taxonomic scope" value="Bacteria"/>
</dbReference>
<dbReference type="AlphaFoldDB" id="A0A0R1VNF6"/>
<accession>A0A0R1VNF6</accession>
<dbReference type="InterPro" id="IPR003593">
    <property type="entry name" value="AAA+_ATPase"/>
</dbReference>
<evidence type="ECO:0000259" key="7">
    <source>
        <dbReference type="PROSITE" id="PS50893"/>
    </source>
</evidence>
<evidence type="ECO:0000313" key="8">
    <source>
        <dbReference type="EMBL" id="KRM06925.1"/>
    </source>
</evidence>
<evidence type="ECO:0000256" key="4">
    <source>
        <dbReference type="ARBA" id="ARBA00022741"/>
    </source>
</evidence>
<keyword evidence="2" id="KW-0813">Transport</keyword>
<dbReference type="RefSeq" id="WP_025015536.1">
    <property type="nucleotide sequence ID" value="NZ_AZFU01000002.1"/>
</dbReference>
<dbReference type="InterPro" id="IPR003439">
    <property type="entry name" value="ABC_transporter-like_ATP-bd"/>
</dbReference>
<dbReference type="InterPro" id="IPR027417">
    <property type="entry name" value="P-loop_NTPase"/>
</dbReference>
<evidence type="ECO:0000256" key="2">
    <source>
        <dbReference type="ARBA" id="ARBA00022448"/>
    </source>
</evidence>
<comment type="subcellular location">
    <subcellularLocation>
        <location evidence="1">Cell membrane</location>
        <topology evidence="1">Peripheral membrane protein</topology>
    </subcellularLocation>
</comment>
<dbReference type="Proteomes" id="UP000051307">
    <property type="component" value="Unassembled WGS sequence"/>
</dbReference>
<keyword evidence="4" id="KW-0547">Nucleotide-binding</keyword>
<dbReference type="PROSITE" id="PS50893">
    <property type="entry name" value="ABC_TRANSPORTER_2"/>
    <property type="match status" value="1"/>
</dbReference>
<comment type="caution">
    <text evidence="8">The sequence shown here is derived from an EMBL/GenBank/DDBJ whole genome shotgun (WGS) entry which is preliminary data.</text>
</comment>
<name>A0A0R1VNF6_9LACO</name>
<evidence type="ECO:0000313" key="9">
    <source>
        <dbReference type="Proteomes" id="UP000051307"/>
    </source>
</evidence>
<dbReference type="GO" id="GO:0016887">
    <property type="term" value="F:ATP hydrolysis activity"/>
    <property type="evidence" value="ECO:0007669"/>
    <property type="project" value="InterPro"/>
</dbReference>
<evidence type="ECO:0000256" key="6">
    <source>
        <dbReference type="ARBA" id="ARBA00023136"/>
    </source>
</evidence>
<protein>
    <recommendedName>
        <fullName evidence="7">ABC transporter domain-containing protein</fullName>
    </recommendedName>
</protein>
<dbReference type="GO" id="GO:0005886">
    <property type="term" value="C:plasma membrane"/>
    <property type="evidence" value="ECO:0007669"/>
    <property type="project" value="UniProtKB-SubCell"/>
</dbReference>
<gene>
    <name evidence="8" type="ORF">FC59_GL001127</name>
</gene>
<dbReference type="Pfam" id="PF00005">
    <property type="entry name" value="ABC_tran"/>
    <property type="match status" value="1"/>
</dbReference>
<organism evidence="8 9">
    <name type="scientific">Lactobacillus kitasatonis DSM 16761 = JCM 1039</name>
    <dbReference type="NCBI Taxonomy" id="1423767"/>
    <lineage>
        <taxon>Bacteria</taxon>
        <taxon>Bacillati</taxon>
        <taxon>Bacillota</taxon>
        <taxon>Bacilli</taxon>
        <taxon>Lactobacillales</taxon>
        <taxon>Lactobacillaceae</taxon>
        <taxon>Lactobacillus</taxon>
    </lineage>
</organism>
<feature type="domain" description="ABC transporter" evidence="7">
    <location>
        <begin position="5"/>
        <end position="252"/>
    </location>
</feature>